<feature type="domain" description="GH18" evidence="10">
    <location>
        <begin position="27"/>
        <end position="416"/>
    </location>
</feature>
<feature type="signal peptide" evidence="9">
    <location>
        <begin position="1"/>
        <end position="20"/>
    </location>
</feature>
<reference evidence="11" key="1">
    <citation type="submission" date="2023-03" db="EMBL/GenBank/DDBJ databases">
        <title>Massive genome expansion in bonnet fungi (Mycena s.s.) driven by repeated elements and novel gene families across ecological guilds.</title>
        <authorList>
            <consortium name="Lawrence Berkeley National Laboratory"/>
            <person name="Harder C.B."/>
            <person name="Miyauchi S."/>
            <person name="Viragh M."/>
            <person name="Kuo A."/>
            <person name="Thoen E."/>
            <person name="Andreopoulos B."/>
            <person name="Lu D."/>
            <person name="Skrede I."/>
            <person name="Drula E."/>
            <person name="Henrissat B."/>
            <person name="Morin E."/>
            <person name="Kohler A."/>
            <person name="Barry K."/>
            <person name="LaButti K."/>
            <person name="Morin E."/>
            <person name="Salamov A."/>
            <person name="Lipzen A."/>
            <person name="Mereny Z."/>
            <person name="Hegedus B."/>
            <person name="Baldrian P."/>
            <person name="Stursova M."/>
            <person name="Weitz H."/>
            <person name="Taylor A."/>
            <person name="Grigoriev I.V."/>
            <person name="Nagy L.G."/>
            <person name="Martin F."/>
            <person name="Kauserud H."/>
        </authorList>
    </citation>
    <scope>NUCLEOTIDE SEQUENCE</scope>
    <source>
        <strain evidence="11">9284</strain>
    </source>
</reference>
<dbReference type="InterPro" id="IPR017853">
    <property type="entry name" value="GH"/>
</dbReference>
<evidence type="ECO:0000313" key="11">
    <source>
        <dbReference type="EMBL" id="KAJ7639210.1"/>
    </source>
</evidence>
<dbReference type="Gene3D" id="3.20.20.80">
    <property type="entry name" value="Glycosidases"/>
    <property type="match status" value="1"/>
</dbReference>
<dbReference type="InterPro" id="IPR029070">
    <property type="entry name" value="Chitinase_insertion_sf"/>
</dbReference>
<dbReference type="GO" id="GO:0006032">
    <property type="term" value="P:chitin catabolic process"/>
    <property type="evidence" value="ECO:0007669"/>
    <property type="project" value="UniProtKB-KW"/>
</dbReference>
<evidence type="ECO:0000256" key="1">
    <source>
        <dbReference type="ARBA" id="ARBA00000822"/>
    </source>
</evidence>
<dbReference type="AlphaFoldDB" id="A0AAD7FV02"/>
<feature type="chain" id="PRO_5041985871" evidence="9">
    <location>
        <begin position="21"/>
        <end position="416"/>
    </location>
</feature>
<dbReference type="GO" id="GO:0008061">
    <property type="term" value="F:chitin binding"/>
    <property type="evidence" value="ECO:0007669"/>
    <property type="project" value="InterPro"/>
</dbReference>
<dbReference type="InterPro" id="IPR001223">
    <property type="entry name" value="Glyco_hydro18_cat"/>
</dbReference>
<evidence type="ECO:0000256" key="7">
    <source>
        <dbReference type="RuleBase" id="RU000489"/>
    </source>
</evidence>
<accession>A0AAD7FV02</accession>
<evidence type="ECO:0000256" key="3">
    <source>
        <dbReference type="ARBA" id="ARBA00023024"/>
    </source>
</evidence>
<comment type="catalytic activity">
    <reaction evidence="1">
        <text>Random endo-hydrolysis of N-acetyl-beta-D-glucosaminide (1-&gt;4)-beta-linkages in chitin and chitodextrins.</text>
        <dbReference type="EC" id="3.2.1.14"/>
    </reaction>
</comment>
<dbReference type="GO" id="GO:0000272">
    <property type="term" value="P:polysaccharide catabolic process"/>
    <property type="evidence" value="ECO:0007669"/>
    <property type="project" value="UniProtKB-KW"/>
</dbReference>
<dbReference type="SUPFAM" id="SSF51445">
    <property type="entry name" value="(Trans)glycosidases"/>
    <property type="match status" value="1"/>
</dbReference>
<keyword evidence="3" id="KW-0146">Chitin degradation</keyword>
<evidence type="ECO:0000256" key="6">
    <source>
        <dbReference type="ARBA" id="ARBA00023326"/>
    </source>
</evidence>
<proteinExistence type="inferred from homology"/>
<dbReference type="Proteomes" id="UP001221142">
    <property type="component" value="Unassembled WGS sequence"/>
</dbReference>
<dbReference type="PROSITE" id="PS51910">
    <property type="entry name" value="GH18_2"/>
    <property type="match status" value="1"/>
</dbReference>
<dbReference type="PROSITE" id="PS01095">
    <property type="entry name" value="GH18_1"/>
    <property type="match status" value="1"/>
</dbReference>
<evidence type="ECO:0000256" key="8">
    <source>
        <dbReference type="RuleBase" id="RU004453"/>
    </source>
</evidence>
<dbReference type="SUPFAM" id="SSF54556">
    <property type="entry name" value="Chitinase insertion domain"/>
    <property type="match status" value="1"/>
</dbReference>
<dbReference type="InterPro" id="IPR001579">
    <property type="entry name" value="Glyco_hydro_18_chit_AS"/>
</dbReference>
<comment type="similarity">
    <text evidence="8">Belongs to the glycosyl hydrolase 18 family.</text>
</comment>
<dbReference type="GO" id="GO:0008843">
    <property type="term" value="F:endochitinase activity"/>
    <property type="evidence" value="ECO:0007669"/>
    <property type="project" value="UniProtKB-EC"/>
</dbReference>
<keyword evidence="9" id="KW-0732">Signal</keyword>
<keyword evidence="6" id="KW-0624">Polysaccharide degradation</keyword>
<dbReference type="EMBL" id="JARKIF010000005">
    <property type="protein sequence ID" value="KAJ7639210.1"/>
    <property type="molecule type" value="Genomic_DNA"/>
</dbReference>
<dbReference type="PANTHER" id="PTHR11177:SF392">
    <property type="entry name" value="HAP41P"/>
    <property type="match status" value="1"/>
</dbReference>
<dbReference type="SMART" id="SM00636">
    <property type="entry name" value="Glyco_18"/>
    <property type="match status" value="1"/>
</dbReference>
<evidence type="ECO:0000313" key="12">
    <source>
        <dbReference type="Proteomes" id="UP001221142"/>
    </source>
</evidence>
<organism evidence="11 12">
    <name type="scientific">Roridomyces roridus</name>
    <dbReference type="NCBI Taxonomy" id="1738132"/>
    <lineage>
        <taxon>Eukaryota</taxon>
        <taxon>Fungi</taxon>
        <taxon>Dikarya</taxon>
        <taxon>Basidiomycota</taxon>
        <taxon>Agaricomycotina</taxon>
        <taxon>Agaricomycetes</taxon>
        <taxon>Agaricomycetidae</taxon>
        <taxon>Agaricales</taxon>
        <taxon>Marasmiineae</taxon>
        <taxon>Mycenaceae</taxon>
        <taxon>Roridomyces</taxon>
    </lineage>
</organism>
<sequence length="416" mass="44015">MVSPLLLSSVLAVFHGFALAAKPTAPSIAMGWYAGWHGANVDPVFGISQIPWDRYTHMAYSFAETTPDVRLVTLNGSEPELMPQFVSAAHAHGVKALVTVGGWTGSRYWSSNIATAANRTAFVNTLVSLATQYNLDGLDFDWEYPSASGIGCNTNSPSDTANFLSFIQELRQDPVGAKLILSAATAITPFIDADGNPSADVSEFAKVLDHIALMVYDVGGEWSPVVSPNGPLKDACAPADFQQGSATSAVDAWHAAGMPLNQIVLGVPSYGHSFAVATSDAFKNGSKTELALYAPFNATAAPAGDAWDDTPGIDECGIFEAQGGVIQFWGLIEQGYLNADGSVKDGVPYLYDTCSETPYVYNMTTEVMISFDNAKSFAAKGKFIKSQALAGFAVWEAGGDSNNVLVDSIREAAGFL</sequence>
<name>A0AAD7FV02_9AGAR</name>
<keyword evidence="2 7" id="KW-0378">Hydrolase</keyword>
<keyword evidence="5 7" id="KW-0326">Glycosidase</keyword>
<protein>
    <submittedName>
        <fullName evidence="11">Chitinase</fullName>
    </submittedName>
</protein>
<dbReference type="InterPro" id="IPR011583">
    <property type="entry name" value="Chitinase_II/V-like_cat"/>
</dbReference>
<evidence type="ECO:0000256" key="2">
    <source>
        <dbReference type="ARBA" id="ARBA00022801"/>
    </source>
</evidence>
<keyword evidence="4" id="KW-0119">Carbohydrate metabolism</keyword>
<evidence type="ECO:0000256" key="4">
    <source>
        <dbReference type="ARBA" id="ARBA00023277"/>
    </source>
</evidence>
<dbReference type="InterPro" id="IPR050314">
    <property type="entry name" value="Glycosyl_Hydrlase_18"/>
</dbReference>
<gene>
    <name evidence="11" type="ORF">FB45DRAFT_904994</name>
</gene>
<dbReference type="GO" id="GO:0005576">
    <property type="term" value="C:extracellular region"/>
    <property type="evidence" value="ECO:0007669"/>
    <property type="project" value="TreeGrafter"/>
</dbReference>
<dbReference type="Pfam" id="PF00704">
    <property type="entry name" value="Glyco_hydro_18"/>
    <property type="match status" value="1"/>
</dbReference>
<dbReference type="PANTHER" id="PTHR11177">
    <property type="entry name" value="CHITINASE"/>
    <property type="match status" value="1"/>
</dbReference>
<keyword evidence="12" id="KW-1185">Reference proteome</keyword>
<comment type="caution">
    <text evidence="11">The sequence shown here is derived from an EMBL/GenBank/DDBJ whole genome shotgun (WGS) entry which is preliminary data.</text>
</comment>
<evidence type="ECO:0000259" key="10">
    <source>
        <dbReference type="PROSITE" id="PS51910"/>
    </source>
</evidence>
<evidence type="ECO:0000256" key="5">
    <source>
        <dbReference type="ARBA" id="ARBA00023295"/>
    </source>
</evidence>
<evidence type="ECO:0000256" key="9">
    <source>
        <dbReference type="SAM" id="SignalP"/>
    </source>
</evidence>
<dbReference type="Gene3D" id="3.10.50.10">
    <property type="match status" value="1"/>
</dbReference>